<dbReference type="GO" id="GO:0016020">
    <property type="term" value="C:membrane"/>
    <property type="evidence" value="ECO:0007669"/>
    <property type="project" value="UniProtKB-SubCell"/>
</dbReference>
<evidence type="ECO:0000256" key="4">
    <source>
        <dbReference type="ARBA" id="ARBA00023136"/>
    </source>
</evidence>
<name>A0A5K3FUF5_MESCO</name>
<evidence type="ECO:0000256" key="2">
    <source>
        <dbReference type="ARBA" id="ARBA00022692"/>
    </source>
</evidence>
<comment type="subcellular location">
    <subcellularLocation>
        <location evidence="1">Membrane</location>
        <topology evidence="1">Multi-pass membrane protein</topology>
    </subcellularLocation>
</comment>
<proteinExistence type="predicted"/>
<dbReference type="CDD" id="cd03127">
    <property type="entry name" value="tetraspanin_LEL"/>
    <property type="match status" value="1"/>
</dbReference>
<reference evidence="6" key="1">
    <citation type="submission" date="2019-11" db="UniProtKB">
        <authorList>
            <consortium name="WormBaseParasite"/>
        </authorList>
    </citation>
    <scope>IDENTIFICATION</scope>
</reference>
<dbReference type="InterPro" id="IPR018499">
    <property type="entry name" value="Tetraspanin/Peripherin"/>
</dbReference>
<evidence type="ECO:0000256" key="1">
    <source>
        <dbReference type="ARBA" id="ARBA00004141"/>
    </source>
</evidence>
<evidence type="ECO:0000313" key="6">
    <source>
        <dbReference type="WBParaSite" id="MCU_011425-RA"/>
    </source>
</evidence>
<evidence type="ECO:0000256" key="5">
    <source>
        <dbReference type="SAM" id="Phobius"/>
    </source>
</evidence>
<keyword evidence="4 5" id="KW-0472">Membrane</keyword>
<evidence type="ECO:0000256" key="3">
    <source>
        <dbReference type="ARBA" id="ARBA00022989"/>
    </source>
</evidence>
<organism evidence="6">
    <name type="scientific">Mesocestoides corti</name>
    <name type="common">Flatworm</name>
    <dbReference type="NCBI Taxonomy" id="53468"/>
    <lineage>
        <taxon>Eukaryota</taxon>
        <taxon>Metazoa</taxon>
        <taxon>Spiralia</taxon>
        <taxon>Lophotrochozoa</taxon>
        <taxon>Platyhelminthes</taxon>
        <taxon>Cestoda</taxon>
        <taxon>Eucestoda</taxon>
        <taxon>Cyclophyllidea</taxon>
        <taxon>Mesocestoididae</taxon>
        <taxon>Mesocestoides</taxon>
    </lineage>
</organism>
<protein>
    <submittedName>
        <fullName evidence="6">Tetraspanin</fullName>
    </submittedName>
</protein>
<keyword evidence="3 5" id="KW-1133">Transmembrane helix</keyword>
<accession>A0A5K3FUF5</accession>
<feature type="transmembrane region" description="Helical" evidence="5">
    <location>
        <begin position="12"/>
        <end position="34"/>
    </location>
</feature>
<dbReference type="Pfam" id="PF00335">
    <property type="entry name" value="Tetraspanin"/>
    <property type="match status" value="1"/>
</dbReference>
<dbReference type="Gene3D" id="1.10.1450.10">
    <property type="entry name" value="Tetraspanin"/>
    <property type="match status" value="1"/>
</dbReference>
<keyword evidence="2 5" id="KW-0812">Transmembrane</keyword>
<dbReference type="WBParaSite" id="MCU_011425-RA">
    <property type="protein sequence ID" value="MCU_011425-RA"/>
    <property type="gene ID" value="MCU_011425"/>
</dbReference>
<dbReference type="InterPro" id="IPR008952">
    <property type="entry name" value="Tetraspanin_EC2_sf"/>
</dbReference>
<dbReference type="AlphaFoldDB" id="A0A5K3FUF5"/>
<dbReference type="SUPFAM" id="SSF48652">
    <property type="entry name" value="Tetraspanin"/>
    <property type="match status" value="1"/>
</dbReference>
<feature type="transmembrane region" description="Helical" evidence="5">
    <location>
        <begin position="94"/>
        <end position="117"/>
    </location>
</feature>
<sequence>AKGTEEAIPKESFIFIIALGSVVAIVALLGLVGVQKRSRCMLLTYKCCGGESSKDWKTVPPSCCEKAVLVCKDPYKQGCGEAVYKMYKPYLTSMAVVSILLAIVEFAAVFGACVLSHKAKG</sequence>